<dbReference type="InterPro" id="IPR048524">
    <property type="entry name" value="Lamp2-like_TM"/>
</dbReference>
<evidence type="ECO:0000259" key="25">
    <source>
        <dbReference type="Pfam" id="PF21222"/>
    </source>
</evidence>
<feature type="compositionally biased region" description="Low complexity" evidence="21">
    <location>
        <begin position="39"/>
        <end position="60"/>
    </location>
</feature>
<keyword evidence="12" id="KW-0325">Glycoprotein</keyword>
<dbReference type="GO" id="GO:0072594">
    <property type="term" value="P:establishment of protein localization to organelle"/>
    <property type="evidence" value="ECO:0007669"/>
    <property type="project" value="TreeGrafter"/>
</dbReference>
<sequence>MKLSIANLFCAAFLIVSGEHSVIGFPPEPKPVSTTQPSTVAPNITTPVTTTTTSTTTTPTSTPPITTPASTTTTPKPTPPPIPQPGEWVVNGTNNTCIIVRMSAQFNLTYIDSNNKSESKNIVVPSNNSSTFVTGVCGDNEQVINIAWGLNTTRNDSLKLHFVKNETKAYSLHHIELYLGPGELPNITNNTAMLIHNMSEYKTGLGNSYRCVKLQRILLTSNMKNLTGVLEVTDLQFQAFRTEKTKIFGLAEDCAVETQDLVPIAVGCALIILVVIVLVAYLIGRRRRQAGGYLSM</sequence>
<keyword evidence="6 20" id="KW-0812">Transmembrane</keyword>
<dbReference type="GO" id="GO:0005886">
    <property type="term" value="C:plasma membrane"/>
    <property type="evidence" value="ECO:0007669"/>
    <property type="project" value="UniProtKB-SubCell"/>
</dbReference>
<keyword evidence="9 22" id="KW-1133">Transmembrane helix</keyword>
<evidence type="ECO:0000256" key="4">
    <source>
        <dbReference type="ARBA" id="ARBA00004279"/>
    </source>
</evidence>
<evidence type="ECO:0000256" key="23">
    <source>
        <dbReference type="SAM" id="SignalP"/>
    </source>
</evidence>
<evidence type="ECO:0000313" key="26">
    <source>
        <dbReference type="EMBL" id="KAK0179310.1"/>
    </source>
</evidence>
<evidence type="ECO:0000256" key="22">
    <source>
        <dbReference type="SAM" id="Phobius"/>
    </source>
</evidence>
<dbReference type="Pfam" id="PF01299">
    <property type="entry name" value="Lamp2-like_luminal"/>
    <property type="match status" value="1"/>
</dbReference>
<keyword evidence="11 20" id="KW-0472">Membrane</keyword>
<organism evidence="26 27">
    <name type="scientific">Microctonus hyperodae</name>
    <name type="common">Parasitoid wasp</name>
    <dbReference type="NCBI Taxonomy" id="165561"/>
    <lineage>
        <taxon>Eukaryota</taxon>
        <taxon>Metazoa</taxon>
        <taxon>Ecdysozoa</taxon>
        <taxon>Arthropoda</taxon>
        <taxon>Hexapoda</taxon>
        <taxon>Insecta</taxon>
        <taxon>Pterygota</taxon>
        <taxon>Neoptera</taxon>
        <taxon>Endopterygota</taxon>
        <taxon>Hymenoptera</taxon>
        <taxon>Apocrita</taxon>
        <taxon>Ichneumonoidea</taxon>
        <taxon>Braconidae</taxon>
        <taxon>Euphorinae</taxon>
        <taxon>Microctonus</taxon>
    </lineage>
</organism>
<keyword evidence="8" id="KW-0967">Endosome</keyword>
<evidence type="ECO:0000256" key="17">
    <source>
        <dbReference type="ARBA" id="ARBA00060492"/>
    </source>
</evidence>
<evidence type="ECO:0000256" key="7">
    <source>
        <dbReference type="ARBA" id="ARBA00022729"/>
    </source>
</evidence>
<evidence type="ECO:0000256" key="12">
    <source>
        <dbReference type="ARBA" id="ARBA00023180"/>
    </source>
</evidence>
<evidence type="ECO:0000259" key="24">
    <source>
        <dbReference type="Pfam" id="PF01299"/>
    </source>
</evidence>
<evidence type="ECO:0000256" key="19">
    <source>
        <dbReference type="ARBA" id="ARBA00076257"/>
    </source>
</evidence>
<evidence type="ECO:0000256" key="20">
    <source>
        <dbReference type="PROSITE-ProRule" id="PRU00740"/>
    </source>
</evidence>
<dbReference type="InterPro" id="IPR048528">
    <property type="entry name" value="Lamp2-like_luminal"/>
</dbReference>
<evidence type="ECO:0000256" key="14">
    <source>
        <dbReference type="ARBA" id="ARBA00023329"/>
    </source>
</evidence>
<keyword evidence="13" id="KW-0966">Cell projection</keyword>
<dbReference type="AlphaFoldDB" id="A0AA39G0M1"/>
<dbReference type="PRINTS" id="PR00336">
    <property type="entry name" value="LYSASSOCTDMP"/>
</dbReference>
<feature type="domain" description="Lysosome-associated membrane glycoprotein 2-like luminal" evidence="24">
    <location>
        <begin position="83"/>
        <end position="242"/>
    </location>
</feature>
<comment type="subcellular location">
    <subcellularLocation>
        <location evidence="4">Cell projection</location>
        <location evidence="4">Dendrite</location>
    </subcellularLocation>
    <subcellularLocation>
        <location evidence="17">Cell projection</location>
        <location evidence="17">Growth cone membrane</location>
        <topology evidence="17">Single-pass type I membrane protein</topology>
    </subcellularLocation>
    <subcellularLocation>
        <location evidence="15">Cytoplasmic vesicle</location>
        <location evidence="15">Secretory vesicle</location>
        <location evidence="15">Synaptic vesicle membrane</location>
        <topology evidence="15">Single-pass type I membrane protein</topology>
    </subcellularLocation>
    <subcellularLocation>
        <location evidence="2">Early endosome membrane</location>
        <topology evidence="2">Single-pass type I membrane protein</topology>
    </subcellularLocation>
    <subcellularLocation>
        <location evidence="1">Endoplasmic reticulum-Golgi intermediate compartment membrane</location>
        <topology evidence="1">Single-pass type I membrane protein</topology>
    </subcellularLocation>
    <subcellularLocation>
        <location evidence="20">Membrane</location>
        <topology evidence="20">Single-pass type I membrane protein</topology>
    </subcellularLocation>
    <subcellularLocation>
        <location evidence="3">Recycling endosome</location>
    </subcellularLocation>
</comment>
<dbReference type="EMBL" id="JAQQBR010000003">
    <property type="protein sequence ID" value="KAK0179310.1"/>
    <property type="molecule type" value="Genomic_DNA"/>
</dbReference>
<keyword evidence="7 23" id="KW-0732">Signal</keyword>
<dbReference type="PANTHER" id="PTHR11506">
    <property type="entry name" value="LYSOSOME-ASSOCIATED MEMBRANE GLYCOPROTEIN"/>
    <property type="match status" value="1"/>
</dbReference>
<evidence type="ECO:0000256" key="2">
    <source>
        <dbReference type="ARBA" id="ARBA00004158"/>
    </source>
</evidence>
<keyword evidence="27" id="KW-1185">Reference proteome</keyword>
<comment type="similarity">
    <text evidence="5 20">Belongs to the LAMP family.</text>
</comment>
<evidence type="ECO:0000256" key="11">
    <source>
        <dbReference type="ARBA" id="ARBA00023136"/>
    </source>
</evidence>
<dbReference type="InterPro" id="IPR002000">
    <property type="entry name" value="Lysosome-assoc_membr_glycop"/>
</dbReference>
<feature type="transmembrane region" description="Helical" evidence="22">
    <location>
        <begin position="261"/>
        <end position="283"/>
    </location>
</feature>
<evidence type="ECO:0000256" key="1">
    <source>
        <dbReference type="ARBA" id="ARBA00004151"/>
    </source>
</evidence>
<comment type="caution">
    <text evidence="20">Lacks conserved residue(s) required for the propagation of feature annotation.</text>
</comment>
<accession>A0AA39G0M1</accession>
<evidence type="ECO:0000256" key="18">
    <source>
        <dbReference type="ARBA" id="ARBA00074379"/>
    </source>
</evidence>
<feature type="chain" id="PRO_5041455734" description="Lysosome-associated membrane glycoprotein 5" evidence="23">
    <location>
        <begin position="25"/>
        <end position="296"/>
    </location>
</feature>
<dbReference type="PROSITE" id="PS51407">
    <property type="entry name" value="LAMP_3"/>
    <property type="match status" value="1"/>
</dbReference>
<dbReference type="GO" id="GO:0005765">
    <property type="term" value="C:lysosomal membrane"/>
    <property type="evidence" value="ECO:0007669"/>
    <property type="project" value="TreeGrafter"/>
</dbReference>
<evidence type="ECO:0000256" key="5">
    <source>
        <dbReference type="ARBA" id="ARBA00009644"/>
    </source>
</evidence>
<comment type="caution">
    <text evidence="26">The sequence shown here is derived from an EMBL/GenBank/DDBJ whole genome shotgun (WGS) entry which is preliminary data.</text>
</comment>
<proteinExistence type="inferred from homology"/>
<feature type="region of interest" description="Disordered" evidence="21">
    <location>
        <begin position="27"/>
        <end position="88"/>
    </location>
</feature>
<feature type="signal peptide" evidence="23">
    <location>
        <begin position="1"/>
        <end position="24"/>
    </location>
</feature>
<evidence type="ECO:0000256" key="3">
    <source>
        <dbReference type="ARBA" id="ARBA00004172"/>
    </source>
</evidence>
<reference evidence="26" key="1">
    <citation type="journal article" date="2023" name="bioRxiv">
        <title>Scaffold-level genome assemblies of two parasitoid biocontrol wasps reveal the parthenogenesis mechanism and an associated novel virus.</title>
        <authorList>
            <person name="Inwood S."/>
            <person name="Skelly J."/>
            <person name="Guhlin J."/>
            <person name="Harrop T."/>
            <person name="Goldson S."/>
            <person name="Dearden P."/>
        </authorList>
    </citation>
    <scope>NUCLEOTIDE SEQUENCE</scope>
    <source>
        <strain evidence="26">Lincoln</strain>
        <tissue evidence="26">Whole body</tissue>
    </source>
</reference>
<dbReference type="Gene3D" id="2.40.160.110">
    <property type="match status" value="1"/>
</dbReference>
<keyword evidence="10" id="KW-0770">Synapse</keyword>
<feature type="domain" description="Lysosome-associated membrane glycoprotein 2-like transmembrane" evidence="25">
    <location>
        <begin position="262"/>
        <end position="291"/>
    </location>
</feature>
<dbReference type="Pfam" id="PF21222">
    <property type="entry name" value="Lamp2_2nd"/>
    <property type="match status" value="1"/>
</dbReference>
<evidence type="ECO:0000256" key="13">
    <source>
        <dbReference type="ARBA" id="ARBA00023273"/>
    </source>
</evidence>
<evidence type="ECO:0000256" key="6">
    <source>
        <dbReference type="ARBA" id="ARBA00022692"/>
    </source>
</evidence>
<evidence type="ECO:0000256" key="15">
    <source>
        <dbReference type="ARBA" id="ARBA00029428"/>
    </source>
</evidence>
<name>A0AA39G0M1_MICHY</name>
<evidence type="ECO:0000256" key="21">
    <source>
        <dbReference type="SAM" id="MobiDB-lite"/>
    </source>
</evidence>
<evidence type="ECO:0000256" key="10">
    <source>
        <dbReference type="ARBA" id="ARBA00023018"/>
    </source>
</evidence>
<gene>
    <name evidence="26" type="ORF">PV327_005074</name>
</gene>
<evidence type="ECO:0000256" key="9">
    <source>
        <dbReference type="ARBA" id="ARBA00022989"/>
    </source>
</evidence>
<protein>
    <recommendedName>
        <fullName evidence="18">Lysosome-associated membrane glycoprotein 5</fullName>
    </recommendedName>
    <alternativeName>
        <fullName evidence="19">Lysosome-associated membrane protein 5</fullName>
    </alternativeName>
</protein>
<dbReference type="PANTHER" id="PTHR11506:SF35">
    <property type="entry name" value="LYSOSOME-ASSOCIATED MEMBRANE GLYCOPROTEIN 5"/>
    <property type="match status" value="1"/>
</dbReference>
<comment type="function">
    <text evidence="16">Plays a role in short-term synaptic plasticity in a subset of GABAergic neurons in the brain.</text>
</comment>
<dbReference type="GO" id="GO:0031902">
    <property type="term" value="C:late endosome membrane"/>
    <property type="evidence" value="ECO:0007669"/>
    <property type="project" value="TreeGrafter"/>
</dbReference>
<evidence type="ECO:0000256" key="8">
    <source>
        <dbReference type="ARBA" id="ARBA00022753"/>
    </source>
</evidence>
<dbReference type="Proteomes" id="UP001168972">
    <property type="component" value="Unassembled WGS sequence"/>
</dbReference>
<keyword evidence="14" id="KW-0968">Cytoplasmic vesicle</keyword>
<reference evidence="26" key="2">
    <citation type="submission" date="2023-03" db="EMBL/GenBank/DDBJ databases">
        <authorList>
            <person name="Inwood S.N."/>
            <person name="Skelly J.G."/>
            <person name="Guhlin J."/>
            <person name="Harrop T.W.R."/>
            <person name="Goldson S.G."/>
            <person name="Dearden P.K."/>
        </authorList>
    </citation>
    <scope>NUCLEOTIDE SEQUENCE</scope>
    <source>
        <strain evidence="26">Lincoln</strain>
        <tissue evidence="26">Whole body</tissue>
    </source>
</reference>
<evidence type="ECO:0000313" key="27">
    <source>
        <dbReference type="Proteomes" id="UP001168972"/>
    </source>
</evidence>
<evidence type="ECO:0000256" key="16">
    <source>
        <dbReference type="ARBA" id="ARBA00053950"/>
    </source>
</evidence>